<feature type="domain" description="TonB-dependent receptor plug" evidence="6">
    <location>
        <begin position="121"/>
        <end position="228"/>
    </location>
</feature>
<evidence type="ECO:0000256" key="2">
    <source>
        <dbReference type="PROSITE-ProRule" id="PRU01360"/>
    </source>
</evidence>
<dbReference type="EMBL" id="RPHB01000007">
    <property type="protein sequence ID" value="MBW3469316.1"/>
    <property type="molecule type" value="Genomic_DNA"/>
</dbReference>
<dbReference type="InterPro" id="IPR039426">
    <property type="entry name" value="TonB-dep_rcpt-like"/>
</dbReference>
<evidence type="ECO:0000256" key="3">
    <source>
        <dbReference type="RuleBase" id="RU003357"/>
    </source>
</evidence>
<evidence type="ECO:0000256" key="1">
    <source>
        <dbReference type="ARBA" id="ARBA00022729"/>
    </source>
</evidence>
<keyword evidence="2" id="KW-1134">Transmembrane beta strand</keyword>
<keyword evidence="2" id="KW-0998">Cell outer membrane</keyword>
<dbReference type="Pfam" id="PF00593">
    <property type="entry name" value="TonB_dep_Rec_b-barrel"/>
    <property type="match status" value="1"/>
</dbReference>
<dbReference type="Proteomes" id="UP000727490">
    <property type="component" value="Unassembled WGS sequence"/>
</dbReference>
<keyword evidence="7" id="KW-0675">Receptor</keyword>
<dbReference type="InterPro" id="IPR000531">
    <property type="entry name" value="Beta-barrel_TonB"/>
</dbReference>
<dbReference type="GO" id="GO:0015344">
    <property type="term" value="F:siderophore uptake transmembrane transporter activity"/>
    <property type="evidence" value="ECO:0007669"/>
    <property type="project" value="TreeGrafter"/>
</dbReference>
<dbReference type="Pfam" id="PF13715">
    <property type="entry name" value="CarbopepD_reg_2"/>
    <property type="match status" value="1"/>
</dbReference>
<evidence type="ECO:0000313" key="8">
    <source>
        <dbReference type="Proteomes" id="UP000727490"/>
    </source>
</evidence>
<keyword evidence="2" id="KW-0813">Transport</keyword>
<keyword evidence="2" id="KW-0812">Transmembrane</keyword>
<name>A0A951MCG4_9BACT</name>
<evidence type="ECO:0000259" key="6">
    <source>
        <dbReference type="Pfam" id="PF07715"/>
    </source>
</evidence>
<dbReference type="Pfam" id="PF07715">
    <property type="entry name" value="Plug"/>
    <property type="match status" value="1"/>
</dbReference>
<dbReference type="GO" id="GO:0044718">
    <property type="term" value="P:siderophore transmembrane transport"/>
    <property type="evidence" value="ECO:0007669"/>
    <property type="project" value="TreeGrafter"/>
</dbReference>
<evidence type="ECO:0000313" key="7">
    <source>
        <dbReference type="EMBL" id="MBW3469316.1"/>
    </source>
</evidence>
<evidence type="ECO:0000259" key="5">
    <source>
        <dbReference type="Pfam" id="PF00593"/>
    </source>
</evidence>
<accession>A0A951MCG4</accession>
<evidence type="ECO:0000256" key="4">
    <source>
        <dbReference type="SAM" id="SignalP"/>
    </source>
</evidence>
<protein>
    <submittedName>
        <fullName evidence="7">TonB-dependent receptor</fullName>
    </submittedName>
</protein>
<dbReference type="PANTHER" id="PTHR30069">
    <property type="entry name" value="TONB-DEPENDENT OUTER MEMBRANE RECEPTOR"/>
    <property type="match status" value="1"/>
</dbReference>
<dbReference type="PANTHER" id="PTHR30069:SF29">
    <property type="entry name" value="HEMOGLOBIN AND HEMOGLOBIN-HAPTOGLOBIN-BINDING PROTEIN 1-RELATED"/>
    <property type="match status" value="1"/>
</dbReference>
<keyword evidence="1 4" id="KW-0732">Signal</keyword>
<keyword evidence="3" id="KW-0798">TonB box</keyword>
<gene>
    <name evidence="7" type="ORF">EGN73_16070</name>
</gene>
<keyword evidence="8" id="KW-1185">Reference proteome</keyword>
<dbReference type="PROSITE" id="PS52016">
    <property type="entry name" value="TONB_DEPENDENT_REC_3"/>
    <property type="match status" value="1"/>
</dbReference>
<comment type="caution">
    <text evidence="7">The sequence shown here is derived from an EMBL/GenBank/DDBJ whole genome shotgun (WGS) entry which is preliminary data.</text>
</comment>
<feature type="chain" id="PRO_5037168356" evidence="4">
    <location>
        <begin position="21"/>
        <end position="726"/>
    </location>
</feature>
<dbReference type="InterPro" id="IPR012910">
    <property type="entry name" value="Plug_dom"/>
</dbReference>
<dbReference type="GO" id="GO:0009279">
    <property type="term" value="C:cell outer membrane"/>
    <property type="evidence" value="ECO:0007669"/>
    <property type="project" value="UniProtKB-SubCell"/>
</dbReference>
<comment type="subcellular location">
    <subcellularLocation>
        <location evidence="2">Cell outer membrane</location>
        <topology evidence="2">Multi-pass membrane protein</topology>
    </subcellularLocation>
</comment>
<dbReference type="RefSeq" id="WP_219292141.1">
    <property type="nucleotide sequence ID" value="NZ_RPHB01000007.1"/>
</dbReference>
<reference evidence="7 8" key="1">
    <citation type="journal article" date="2020" name="Syst. Appl. Microbiol.">
        <title>Arthrospiribacter ruber gen. nov., sp. nov., a novel bacterium isolated from Arthrospira cultures.</title>
        <authorList>
            <person name="Waleron M."/>
            <person name="Misztak A."/>
            <person name="Waleron M.M."/>
            <person name="Furmaniak M."/>
            <person name="Mrozik A."/>
            <person name="Waleron K."/>
        </authorList>
    </citation>
    <scope>NUCLEOTIDE SEQUENCE [LARGE SCALE GENOMIC DNA]</scope>
    <source>
        <strain evidence="7 8">DPMB0001</strain>
    </source>
</reference>
<proteinExistence type="inferred from homology"/>
<comment type="similarity">
    <text evidence="2 3">Belongs to the TonB-dependent receptor family.</text>
</comment>
<feature type="domain" description="TonB-dependent receptor-like beta-barrel" evidence="5">
    <location>
        <begin position="300"/>
        <end position="683"/>
    </location>
</feature>
<sequence length="726" mass="82241">MKKIFMSCLLGLGLYAFAFAQEMKFVIMDEHEGTALMGATALILENRKGAVSDENGQLTMPALPDGKYTIRFQLIGYERKQLVINLPEDLAKMPMDVLLHEEHDHMETVTITSTRSSRTIEDIPTRVEFIAGEELDEKVNMKPGDIRVLLSESTGIQVQVTSPTSANASIRIQGLDGRYTQILKDGFPLYSGAASGLGLLQIPPLDLQQVELIKGSASTLYGGGAIAGLVNLISKRPTESGTLDFVFNGTNAGGFDVSGFYGKRNDRVGTTLFAAYNTNSPFDPSDIGLSAIPKFDRFTFNPKLFLYPSSRTDLELGVNISVEDRIGGNMDFLRGKRENPLAFIESNQSERVSSQFVLNHRLEEGKRLQVKNSYNYFDRRLSTRGYDFNAVQHSTFTEVNYQLDGKQSDWVFGGNLWTEAFVEQPNGNFPVRDYTMNTLGAFAQNNTNLSEKWVLESGLRTDYVLDYGWAVLPRIALLYRANINFSSRLGGGLGYKAPTIFTEESERLQYQNIRPIDAEINSLEKSYGLNWDLNYKTSLFDDRLFFSVNHLFFYTYLNNPLFLETLGGNEFRFVNIDGYSDTKGTETNIKWELGDFKWFMGYTYTHARIVSNGNVSENPLTPRHRINSVLFYEVHDQWKIGWESYYFSEQQLSDGAVGRPYWIMGFMAEKIWDKFSVFINFENFLDARQTRFDTIFTGSIDAPTFREIYAPLDGFVINGGVKLRLK</sequence>
<organism evidence="7 8">
    <name type="scientific">Arthrospiribacter ruber</name>
    <dbReference type="NCBI Taxonomy" id="2487934"/>
    <lineage>
        <taxon>Bacteria</taxon>
        <taxon>Pseudomonadati</taxon>
        <taxon>Bacteroidota</taxon>
        <taxon>Cytophagia</taxon>
        <taxon>Cytophagales</taxon>
        <taxon>Cyclobacteriaceae</taxon>
        <taxon>Arthrospiribacter</taxon>
    </lineage>
</organism>
<keyword evidence="2 3" id="KW-0472">Membrane</keyword>
<feature type="signal peptide" evidence="4">
    <location>
        <begin position="1"/>
        <end position="20"/>
    </location>
</feature>
<dbReference type="AlphaFoldDB" id="A0A951MCG4"/>